<gene>
    <name evidence="2" type="ORF">FC093_01865</name>
</gene>
<dbReference type="Gene3D" id="2.60.40.1930">
    <property type="match status" value="1"/>
</dbReference>
<reference evidence="2 3" key="1">
    <citation type="submission" date="2019-05" db="EMBL/GenBank/DDBJ databases">
        <title>Panacibacter sp. strain 17mud1-8 Genome sequencing and assembly.</title>
        <authorList>
            <person name="Chhetri G."/>
        </authorList>
    </citation>
    <scope>NUCLEOTIDE SEQUENCE [LARGE SCALE GENOMIC DNA]</scope>
    <source>
        <strain evidence="2 3">17mud1-8</strain>
    </source>
</reference>
<dbReference type="Proteomes" id="UP000305848">
    <property type="component" value="Unassembled WGS sequence"/>
</dbReference>
<keyword evidence="3" id="KW-1185">Reference proteome</keyword>
<feature type="signal peptide" evidence="1">
    <location>
        <begin position="1"/>
        <end position="20"/>
    </location>
</feature>
<sequence length="795" mass="87597">MKKLLTLVLLFTILISKSFAQRIDSTLAIYANQFPQERMYLQYDKPAYSTGETIWFKAYVMSGILPSDISKNGYADLYDADGRLLAHSVFPIVEGSFHGQFDIPDSIATPFVHVKAYTAWMLNFDTAFLYEKDIRILQKTPKPITKTNNTPSVQFFPEGGDAVVGLPSKIAFKAIDGTGKPAKIKGFVLNNANAVVDTIKTQHDGMGFIRLTPKAGETYTAKWHDEQNAVHQTPLPAAKAIGATLEINAGDNKKGFIIRRSADAPGNMQQLHIVGTMNQQLVYMANVNLQTSQFIGGAIPTEALPTGILQVTLFDSNWSPLAERICFINNKEAIFEPEAGFKALGLGKRGKNTFEIDVPDTIIANLSIAITDKGIGVDSTGNIISSLLLTSDLKGRVYKPDYYFSNNSDSVAQHLDLVMLTNGWRRYNWQAIVKGEFPDIKYSNDTSYLTFSGKIYGVTSSQLRSAGQLFAIIKGKDSITQTVTAAIKSDGTFEDPNMVLFDSAKIYYQFIGNNNLADMSEVRFMNNVLPSQKRIVFDKSKMVSLQDTAGLARLRYLASEEARLKELAKGTTLQGVTVTTKAKSPLQKLDEEYASGLFQGSDAYQFDLTNDPVSNAYQSVFAYLQGKVAGLQITTNGTNASLSWRGGSPSLYLNEMPVQDVSQLGSMSMADIAYIKVFRPPFMGGFNGANGAIAVYTKKGGPSQAAPGKGLPYKNVIGYTVMKEFYSPNYATIDPRNEAEDLRSTLYWNPMILTTAENHRIILNFFNNDVTDAFRIIIEGVSKDGRLTHIEKVVE</sequence>
<evidence type="ECO:0000313" key="3">
    <source>
        <dbReference type="Proteomes" id="UP000305848"/>
    </source>
</evidence>
<protein>
    <recommendedName>
        <fullName evidence="4">TonB-dependent receptor plug domain-containing protein</fullName>
    </recommendedName>
</protein>
<comment type="caution">
    <text evidence="2">The sequence shown here is derived from an EMBL/GenBank/DDBJ whole genome shotgun (WGS) entry which is preliminary data.</text>
</comment>
<keyword evidence="1" id="KW-0732">Signal</keyword>
<evidence type="ECO:0000313" key="2">
    <source>
        <dbReference type="EMBL" id="TKK71789.1"/>
    </source>
</evidence>
<proteinExistence type="predicted"/>
<dbReference type="RefSeq" id="WP_137260029.1">
    <property type="nucleotide sequence ID" value="NZ_SZQL01000001.1"/>
</dbReference>
<accession>A0A4U3LAQ8</accession>
<dbReference type="OrthoDB" id="679547at2"/>
<dbReference type="EMBL" id="SZQL01000001">
    <property type="protein sequence ID" value="TKK71789.1"/>
    <property type="molecule type" value="Genomic_DNA"/>
</dbReference>
<dbReference type="AlphaFoldDB" id="A0A4U3LAQ8"/>
<evidence type="ECO:0000256" key="1">
    <source>
        <dbReference type="SAM" id="SignalP"/>
    </source>
</evidence>
<name>A0A4U3LAQ8_9BACT</name>
<dbReference type="InterPro" id="IPR037066">
    <property type="entry name" value="Plug_dom_sf"/>
</dbReference>
<dbReference type="SUPFAM" id="SSF56935">
    <property type="entry name" value="Porins"/>
    <property type="match status" value="1"/>
</dbReference>
<evidence type="ECO:0008006" key="4">
    <source>
        <dbReference type="Google" id="ProtNLM"/>
    </source>
</evidence>
<organism evidence="2 3">
    <name type="scientific">Ilyomonas limi</name>
    <dbReference type="NCBI Taxonomy" id="2575867"/>
    <lineage>
        <taxon>Bacteria</taxon>
        <taxon>Pseudomonadati</taxon>
        <taxon>Bacteroidota</taxon>
        <taxon>Chitinophagia</taxon>
        <taxon>Chitinophagales</taxon>
        <taxon>Chitinophagaceae</taxon>
        <taxon>Ilyomonas</taxon>
    </lineage>
</organism>
<feature type="chain" id="PRO_5020796609" description="TonB-dependent receptor plug domain-containing protein" evidence="1">
    <location>
        <begin position="21"/>
        <end position="795"/>
    </location>
</feature>
<dbReference type="Gene3D" id="2.170.130.10">
    <property type="entry name" value="TonB-dependent receptor, plug domain"/>
    <property type="match status" value="1"/>
</dbReference>